<dbReference type="EMBL" id="JAKZHW010000001">
    <property type="protein sequence ID" value="MCH8616381.1"/>
    <property type="molecule type" value="Genomic_DNA"/>
</dbReference>
<dbReference type="Pfam" id="PF01551">
    <property type="entry name" value="Peptidase_M23"/>
    <property type="match status" value="1"/>
</dbReference>
<comment type="caution">
    <text evidence="5">The sequence shown here is derived from an EMBL/GenBank/DDBJ whole genome shotgun (WGS) entry which is preliminary data.</text>
</comment>
<accession>A0ABS9VN22</accession>
<sequence length="391" mass="40704">MRTLGVALASCLLIAASGPVQTEGEPLDVTAARAQAEAQAAEAEAAKLQKAADDAKDEAQKLRVRQAAAAQGIEAAEARISAADANARIISAMVAARRERLTQEQAPASALLGALAVMSERPPLLAILDQGSTQEFVRVRLLLDATLPAIRNRTAALRAELERGKALERDAELARQDLVKSRDTLAQRKLEFAELETQALQLAAQRGGEALGAGDLALARGEDVQQIASEAERRRAAAGIASDLSRMPAAPARPGASGEEAQTPLAYQLPASASVVEGLGSIASNGVRSRGLTLNTGRGAPIVVPASGIVRFSGPFRRYDSVVIIEHQGGWMSLLLNVASEKKAGDKVTAGEPLGRALGRIGVELSRNGQHVSPALIAGSSQSLSKGRKEG</sequence>
<evidence type="ECO:0000259" key="4">
    <source>
        <dbReference type="Pfam" id="PF01551"/>
    </source>
</evidence>
<dbReference type="PANTHER" id="PTHR21666">
    <property type="entry name" value="PEPTIDASE-RELATED"/>
    <property type="match status" value="1"/>
</dbReference>
<keyword evidence="3" id="KW-0732">Signal</keyword>
<proteinExistence type="predicted"/>
<dbReference type="CDD" id="cd12797">
    <property type="entry name" value="M23_peptidase"/>
    <property type="match status" value="1"/>
</dbReference>
<dbReference type="Gene3D" id="2.70.70.10">
    <property type="entry name" value="Glucose Permease (Domain IIA)"/>
    <property type="match status" value="1"/>
</dbReference>
<evidence type="ECO:0000256" key="1">
    <source>
        <dbReference type="SAM" id="Coils"/>
    </source>
</evidence>
<keyword evidence="1" id="KW-0175">Coiled coil</keyword>
<dbReference type="RefSeq" id="WP_241447183.1">
    <property type="nucleotide sequence ID" value="NZ_JAKZHW010000001.1"/>
</dbReference>
<reference evidence="5 6" key="1">
    <citation type="submission" date="2022-03" db="EMBL/GenBank/DDBJ databases">
        <authorList>
            <person name="Jo J.-H."/>
            <person name="Im W.-T."/>
        </authorList>
    </citation>
    <scope>NUCLEOTIDE SEQUENCE [LARGE SCALE GENOMIC DNA]</scope>
    <source>
        <strain evidence="5 6">SM33</strain>
    </source>
</reference>
<evidence type="ECO:0000256" key="2">
    <source>
        <dbReference type="SAM" id="MobiDB-lite"/>
    </source>
</evidence>
<keyword evidence="6" id="KW-1185">Reference proteome</keyword>
<feature type="chain" id="PRO_5047174657" evidence="3">
    <location>
        <begin position="23"/>
        <end position="391"/>
    </location>
</feature>
<feature type="region of interest" description="Disordered" evidence="2">
    <location>
        <begin position="239"/>
        <end position="260"/>
    </location>
</feature>
<dbReference type="InterPro" id="IPR016047">
    <property type="entry name" value="M23ase_b-sheet_dom"/>
</dbReference>
<name>A0ABS9VN22_9SPHN</name>
<dbReference type="PROSITE" id="PS50890">
    <property type="entry name" value="PUA"/>
    <property type="match status" value="1"/>
</dbReference>
<feature type="coiled-coil region" evidence="1">
    <location>
        <begin position="31"/>
        <end position="65"/>
    </location>
</feature>
<evidence type="ECO:0000313" key="6">
    <source>
        <dbReference type="Proteomes" id="UP001203058"/>
    </source>
</evidence>
<feature type="domain" description="M23ase beta-sheet core" evidence="4">
    <location>
        <begin position="289"/>
        <end position="358"/>
    </location>
</feature>
<feature type="signal peptide" evidence="3">
    <location>
        <begin position="1"/>
        <end position="22"/>
    </location>
</feature>
<organism evidence="5 6">
    <name type="scientific">Sphingomonas telluris</name>
    <dbReference type="NCBI Taxonomy" id="2907998"/>
    <lineage>
        <taxon>Bacteria</taxon>
        <taxon>Pseudomonadati</taxon>
        <taxon>Pseudomonadota</taxon>
        <taxon>Alphaproteobacteria</taxon>
        <taxon>Sphingomonadales</taxon>
        <taxon>Sphingomonadaceae</taxon>
        <taxon>Sphingomonas</taxon>
    </lineage>
</organism>
<dbReference type="SUPFAM" id="SSF51261">
    <property type="entry name" value="Duplicated hybrid motif"/>
    <property type="match status" value="1"/>
</dbReference>
<evidence type="ECO:0000256" key="3">
    <source>
        <dbReference type="SAM" id="SignalP"/>
    </source>
</evidence>
<evidence type="ECO:0000313" key="5">
    <source>
        <dbReference type="EMBL" id="MCH8616381.1"/>
    </source>
</evidence>
<dbReference type="InterPro" id="IPR050570">
    <property type="entry name" value="Cell_wall_metabolism_enzyme"/>
</dbReference>
<dbReference type="PANTHER" id="PTHR21666:SF270">
    <property type="entry name" value="MUREIN HYDROLASE ACTIVATOR ENVC"/>
    <property type="match status" value="1"/>
</dbReference>
<dbReference type="InterPro" id="IPR011055">
    <property type="entry name" value="Dup_hybrid_motif"/>
</dbReference>
<gene>
    <name evidence="5" type="ORF">LZ016_09750</name>
</gene>
<protein>
    <submittedName>
        <fullName evidence="5">Peptidoglycan DD-metalloendopeptidase family protein</fullName>
    </submittedName>
</protein>
<dbReference type="Proteomes" id="UP001203058">
    <property type="component" value="Unassembled WGS sequence"/>
</dbReference>